<name>A0ABS6T406_9RHOB</name>
<reference evidence="1 2" key="1">
    <citation type="submission" date="2021-05" db="EMBL/GenBank/DDBJ databases">
        <title>Culturable bacteria isolated from Daya Bay.</title>
        <authorList>
            <person name="Zheng W."/>
            <person name="Yu S."/>
            <person name="Huang Y."/>
        </authorList>
    </citation>
    <scope>NUCLEOTIDE SEQUENCE [LARGE SCALE GENOMIC DNA]</scope>
    <source>
        <strain evidence="1 2">DP4N28-5</strain>
    </source>
</reference>
<sequence>MQNGRLIEAVEATNPDGAARALHDLVAVQGEKFQLLKSAWDSLWRKAQQV</sequence>
<dbReference type="Proteomes" id="UP000756530">
    <property type="component" value="Unassembled WGS sequence"/>
</dbReference>
<proteinExistence type="predicted"/>
<protein>
    <submittedName>
        <fullName evidence="1">Uncharacterized protein</fullName>
    </submittedName>
</protein>
<accession>A0ABS6T406</accession>
<evidence type="ECO:0000313" key="1">
    <source>
        <dbReference type="EMBL" id="MBV7379925.1"/>
    </source>
</evidence>
<dbReference type="RefSeq" id="WP_218393478.1">
    <property type="nucleotide sequence ID" value="NZ_JAHUZE010000003.1"/>
</dbReference>
<gene>
    <name evidence="1" type="ORF">KJP28_13420</name>
</gene>
<evidence type="ECO:0000313" key="2">
    <source>
        <dbReference type="Proteomes" id="UP000756530"/>
    </source>
</evidence>
<organism evidence="1 2">
    <name type="scientific">Maritimibacter dapengensis</name>
    <dbReference type="NCBI Taxonomy" id="2836868"/>
    <lineage>
        <taxon>Bacteria</taxon>
        <taxon>Pseudomonadati</taxon>
        <taxon>Pseudomonadota</taxon>
        <taxon>Alphaproteobacteria</taxon>
        <taxon>Rhodobacterales</taxon>
        <taxon>Roseobacteraceae</taxon>
        <taxon>Maritimibacter</taxon>
    </lineage>
</organism>
<keyword evidence="2" id="KW-1185">Reference proteome</keyword>
<comment type="caution">
    <text evidence="1">The sequence shown here is derived from an EMBL/GenBank/DDBJ whole genome shotgun (WGS) entry which is preliminary data.</text>
</comment>
<dbReference type="EMBL" id="JAHUZE010000003">
    <property type="protein sequence ID" value="MBV7379925.1"/>
    <property type="molecule type" value="Genomic_DNA"/>
</dbReference>